<name>A0A0A9HAW8_ARUDO</name>
<reference evidence="1" key="1">
    <citation type="submission" date="2014-09" db="EMBL/GenBank/DDBJ databases">
        <authorList>
            <person name="Magalhaes I.L.F."/>
            <person name="Oliveira U."/>
            <person name="Santos F.R."/>
            <person name="Vidigal T.H.D.A."/>
            <person name="Brescovit A.D."/>
            <person name="Santos A.J."/>
        </authorList>
    </citation>
    <scope>NUCLEOTIDE SEQUENCE</scope>
    <source>
        <tissue evidence="1">Shoot tissue taken approximately 20 cm above the soil surface</tissue>
    </source>
</reference>
<evidence type="ECO:0000313" key="1">
    <source>
        <dbReference type="EMBL" id="JAE31986.1"/>
    </source>
</evidence>
<dbReference type="EMBL" id="GBRH01165910">
    <property type="protein sequence ID" value="JAE31986.1"/>
    <property type="molecule type" value="Transcribed_RNA"/>
</dbReference>
<proteinExistence type="predicted"/>
<dbReference type="AlphaFoldDB" id="A0A0A9HAW8"/>
<reference evidence="1" key="2">
    <citation type="journal article" date="2015" name="Data Brief">
        <title>Shoot transcriptome of the giant reed, Arundo donax.</title>
        <authorList>
            <person name="Barrero R.A."/>
            <person name="Guerrero F.D."/>
            <person name="Moolhuijzen P."/>
            <person name="Goolsby J.A."/>
            <person name="Tidwell J."/>
            <person name="Bellgard S.E."/>
            <person name="Bellgard M.I."/>
        </authorList>
    </citation>
    <scope>NUCLEOTIDE SEQUENCE</scope>
    <source>
        <tissue evidence="1">Shoot tissue taken approximately 20 cm above the soil surface</tissue>
    </source>
</reference>
<sequence>MIDEHGYMDDLSARKRGKWQVPSFGCLGAREAVLGTDIIPRRDGHGLVGDAANPVTLRVEGA</sequence>
<protein>
    <submittedName>
        <fullName evidence="1">Uncharacterized protein</fullName>
    </submittedName>
</protein>
<organism evidence="1">
    <name type="scientific">Arundo donax</name>
    <name type="common">Giant reed</name>
    <name type="synonym">Donax arundinaceus</name>
    <dbReference type="NCBI Taxonomy" id="35708"/>
    <lineage>
        <taxon>Eukaryota</taxon>
        <taxon>Viridiplantae</taxon>
        <taxon>Streptophyta</taxon>
        <taxon>Embryophyta</taxon>
        <taxon>Tracheophyta</taxon>
        <taxon>Spermatophyta</taxon>
        <taxon>Magnoliopsida</taxon>
        <taxon>Liliopsida</taxon>
        <taxon>Poales</taxon>
        <taxon>Poaceae</taxon>
        <taxon>PACMAD clade</taxon>
        <taxon>Arundinoideae</taxon>
        <taxon>Arundineae</taxon>
        <taxon>Arundo</taxon>
    </lineage>
</organism>
<accession>A0A0A9HAW8</accession>